<comment type="caution">
    <text evidence="1">The sequence shown here is derived from an EMBL/GenBank/DDBJ whole genome shotgun (WGS) entry which is preliminary data.</text>
</comment>
<dbReference type="RefSeq" id="WP_340339867.1">
    <property type="nucleotide sequence ID" value="NZ_JBBKZS010000039.1"/>
</dbReference>
<evidence type="ECO:0000313" key="2">
    <source>
        <dbReference type="Proteomes" id="UP001367030"/>
    </source>
</evidence>
<keyword evidence="2" id="KW-1185">Reference proteome</keyword>
<dbReference type="EMBL" id="JBBKZS010000039">
    <property type="protein sequence ID" value="MEJ8859835.1"/>
    <property type="molecule type" value="Genomic_DNA"/>
</dbReference>
<reference evidence="1 2" key="1">
    <citation type="submission" date="2024-03" db="EMBL/GenBank/DDBJ databases">
        <title>Novel species of the genus Variovorax.</title>
        <authorList>
            <person name="Liu Q."/>
            <person name="Xin Y.-H."/>
        </authorList>
    </citation>
    <scope>NUCLEOTIDE SEQUENCE [LARGE SCALE GENOMIC DNA]</scope>
    <source>
        <strain evidence="1 2">KACC 18901</strain>
    </source>
</reference>
<sequence>MFVWYFRAEVARLIARVEKVKAGNVEATLGAAQQQAQAAKVEVTFPLPGEGPGETLDAPVPTGPAVQAQVPAQPQIAGEAQPDAIDWTISEEAHNLAPPVPGGDLQAVAQWVHRNPGPTVRDFIMVNAALRAERCFNLIFGTQVAALEYLRSLPGSHLMVDLLPFHERHVELMQVQPAISVPTYLSFLLNQGLIANVGPPEGPLYSLTPFGEHFLGYIKQYYPLGWDKRPL</sequence>
<gene>
    <name evidence="1" type="ORF">WKW79_35155</name>
</gene>
<proteinExistence type="predicted"/>
<dbReference type="Proteomes" id="UP001367030">
    <property type="component" value="Unassembled WGS sequence"/>
</dbReference>
<protein>
    <submittedName>
        <fullName evidence="1">Uncharacterized protein</fullName>
    </submittedName>
</protein>
<evidence type="ECO:0000313" key="1">
    <source>
        <dbReference type="EMBL" id="MEJ8859835.1"/>
    </source>
</evidence>
<name>A0ABU8XL54_9BURK</name>
<accession>A0ABU8XL54</accession>
<organism evidence="1 2">
    <name type="scientific">Variovorax robiniae</name>
    <dbReference type="NCBI Taxonomy" id="1836199"/>
    <lineage>
        <taxon>Bacteria</taxon>
        <taxon>Pseudomonadati</taxon>
        <taxon>Pseudomonadota</taxon>
        <taxon>Betaproteobacteria</taxon>
        <taxon>Burkholderiales</taxon>
        <taxon>Comamonadaceae</taxon>
        <taxon>Variovorax</taxon>
    </lineage>
</organism>